<accession>A0AA44Q770</accession>
<dbReference type="GO" id="GO:0006313">
    <property type="term" value="P:DNA transposition"/>
    <property type="evidence" value="ECO:0007669"/>
    <property type="project" value="UniProtKB-UniRule"/>
</dbReference>
<keyword evidence="4 6" id="KW-0238">DNA-binding</keyword>
<feature type="non-terminal residue" evidence="7">
    <location>
        <position position="1"/>
    </location>
</feature>
<evidence type="ECO:0000313" key="8">
    <source>
        <dbReference type="Proteomes" id="UP000226357"/>
    </source>
</evidence>
<evidence type="ECO:0000256" key="3">
    <source>
        <dbReference type="ARBA" id="ARBA00022578"/>
    </source>
</evidence>
<dbReference type="PANTHER" id="PTHR33217:SF8">
    <property type="entry name" value="MUTATOR FAMILY TRANSPOSASE"/>
    <property type="match status" value="1"/>
</dbReference>
<dbReference type="PROSITE" id="PS01007">
    <property type="entry name" value="TRANSPOSASE_MUTATOR"/>
    <property type="match status" value="1"/>
</dbReference>
<comment type="function">
    <text evidence="1 6">Required for the transposition of the insertion element.</text>
</comment>
<gene>
    <name evidence="7" type="ORF">COK38_21025</name>
</gene>
<comment type="similarity">
    <text evidence="2 6">Belongs to the transposase mutator family.</text>
</comment>
<protein>
    <recommendedName>
        <fullName evidence="6">Mutator family transposase</fullName>
    </recommendedName>
</protein>
<evidence type="ECO:0000256" key="5">
    <source>
        <dbReference type="ARBA" id="ARBA00023172"/>
    </source>
</evidence>
<comment type="caution">
    <text evidence="7">The sequence shown here is derived from an EMBL/GenBank/DDBJ whole genome shotgun (WGS) entry which is preliminary data.</text>
</comment>
<dbReference type="RefSeq" id="WP_098618099.1">
    <property type="nucleotide sequence ID" value="NZ_NVBO01000252.1"/>
</dbReference>
<dbReference type="InterPro" id="IPR001207">
    <property type="entry name" value="Transposase_mutator"/>
</dbReference>
<dbReference type="Proteomes" id="UP000226357">
    <property type="component" value="Unassembled WGS sequence"/>
</dbReference>
<evidence type="ECO:0000256" key="4">
    <source>
        <dbReference type="ARBA" id="ARBA00023125"/>
    </source>
</evidence>
<dbReference type="EMBL" id="NVBO01000252">
    <property type="protein sequence ID" value="PFR96333.1"/>
    <property type="molecule type" value="Genomic_DNA"/>
</dbReference>
<dbReference type="AlphaFoldDB" id="A0AA44Q770"/>
<evidence type="ECO:0000313" key="7">
    <source>
        <dbReference type="EMBL" id="PFR96333.1"/>
    </source>
</evidence>
<keyword evidence="6" id="KW-0814">Transposable element</keyword>
<name>A0AA44Q770_BACCE</name>
<dbReference type="GO" id="GO:0004803">
    <property type="term" value="F:transposase activity"/>
    <property type="evidence" value="ECO:0007669"/>
    <property type="project" value="UniProtKB-UniRule"/>
</dbReference>
<sequence length="304" mass="35351">RIEDLSVPRDRNGDFQTSLFQPYQRRDGWLEEAILSLYQSGVSTRQVGKFVERLLDGNPYSATTVSNITEKIRNDIESWQSRTLESNYTALYLDCLFFSVRRDTVEKEAIYIALGITLEGTREILGFYVGGRESASGWREILENLHERGVKNVLLGIFDGLTGLETAFLSVYPKADVQRCVVHKMRNLLSKVRKSDQKEVASDFKQVYKAIDLSIAEDAFQMIKEKWGKKYKKEVESWEKDLPVLLTFYKYPKEIRPYLYTTNMIERTIKEVRKRLKTMNSLPSLESVEKIVYLVSTNYNNSWT</sequence>
<dbReference type="NCBIfam" id="NF033543">
    <property type="entry name" value="transpos_IS256"/>
    <property type="match status" value="1"/>
</dbReference>
<reference evidence="7 8" key="1">
    <citation type="submission" date="2017-09" db="EMBL/GenBank/DDBJ databases">
        <title>Large-scale bioinformatics analysis of Bacillus genomes uncovers conserved roles of natural products in bacterial physiology.</title>
        <authorList>
            <consortium name="Agbiome Team Llc"/>
            <person name="Bleich R.M."/>
            <person name="Grubbs K.J."/>
            <person name="Santa Maria K.C."/>
            <person name="Allen S.E."/>
            <person name="Farag S."/>
            <person name="Shank E.A."/>
            <person name="Bowers A."/>
        </authorList>
    </citation>
    <scope>NUCLEOTIDE SEQUENCE [LARGE SCALE GENOMIC DNA]</scope>
    <source>
        <strain evidence="7 8">AFS067272</strain>
    </source>
</reference>
<organism evidence="7 8">
    <name type="scientific">Bacillus cereus</name>
    <dbReference type="NCBI Taxonomy" id="1396"/>
    <lineage>
        <taxon>Bacteria</taxon>
        <taxon>Bacillati</taxon>
        <taxon>Bacillota</taxon>
        <taxon>Bacilli</taxon>
        <taxon>Bacillales</taxon>
        <taxon>Bacillaceae</taxon>
        <taxon>Bacillus</taxon>
        <taxon>Bacillus cereus group</taxon>
    </lineage>
</organism>
<dbReference type="GO" id="GO:0003677">
    <property type="term" value="F:DNA binding"/>
    <property type="evidence" value="ECO:0007669"/>
    <property type="project" value="UniProtKB-UniRule"/>
</dbReference>
<keyword evidence="3 6" id="KW-0815">Transposition</keyword>
<evidence type="ECO:0000256" key="2">
    <source>
        <dbReference type="ARBA" id="ARBA00010961"/>
    </source>
</evidence>
<evidence type="ECO:0000256" key="6">
    <source>
        <dbReference type="RuleBase" id="RU365089"/>
    </source>
</evidence>
<dbReference type="Pfam" id="PF00872">
    <property type="entry name" value="Transposase_mut"/>
    <property type="match status" value="1"/>
</dbReference>
<feature type="non-terminal residue" evidence="7">
    <location>
        <position position="304"/>
    </location>
</feature>
<keyword evidence="5 6" id="KW-0233">DNA recombination</keyword>
<proteinExistence type="inferred from homology"/>
<dbReference type="PANTHER" id="PTHR33217">
    <property type="entry name" value="TRANSPOSASE FOR INSERTION SEQUENCE ELEMENT IS1081"/>
    <property type="match status" value="1"/>
</dbReference>
<evidence type="ECO:0000256" key="1">
    <source>
        <dbReference type="ARBA" id="ARBA00002190"/>
    </source>
</evidence>